<protein>
    <recommendedName>
        <fullName evidence="6">E2F/DP family winged-helix DNA-binding domain-containing protein</fullName>
    </recommendedName>
</protein>
<dbReference type="GO" id="GO:0000981">
    <property type="term" value="F:DNA-binding transcription factor activity, RNA polymerase II-specific"/>
    <property type="evidence" value="ECO:0000318"/>
    <property type="project" value="GO_Central"/>
</dbReference>
<dbReference type="InterPro" id="IPR036390">
    <property type="entry name" value="WH_DNA-bd_sf"/>
</dbReference>
<dbReference type="SMR" id="A2DCU7"/>
<dbReference type="SMART" id="SM01372">
    <property type="entry name" value="E2F_TDP"/>
    <property type="match status" value="1"/>
</dbReference>
<dbReference type="Gene3D" id="1.10.10.10">
    <property type="entry name" value="Winged helix-like DNA-binding domain superfamily/Winged helix DNA-binding domain"/>
    <property type="match status" value="1"/>
</dbReference>
<dbReference type="InterPro" id="IPR003316">
    <property type="entry name" value="E2F_WHTH_DNA-bd_dom"/>
</dbReference>
<name>A2DCU7_TRIV3</name>
<evidence type="ECO:0000256" key="2">
    <source>
        <dbReference type="ARBA" id="ARBA00023015"/>
    </source>
</evidence>
<proteinExistence type="inferred from homology"/>
<dbReference type="OrthoDB" id="5318at2759"/>
<dbReference type="AlphaFoldDB" id="A2DCU7"/>
<feature type="domain" description="E2F/DP family winged-helix DNA-binding" evidence="6">
    <location>
        <begin position="9"/>
        <end position="72"/>
    </location>
</feature>
<dbReference type="KEGG" id="tva:5467273"/>
<sequence>MDDRIDSPSGNDSFKTSIMKFLEEAEGLEEFKLSKMCEKFNFQRRRFYDVINVLETIGCCQHESVDTIKWIGKDNITQTLNKIAIANGVENELIKLKEIIPKEKCDTIGKITQLCLLLFLALKRQTLNIRQIAVYLSRGKNITKTILCKLYQITFILSAASVLEKTNAPCEVKLCDKYFNCVSDPDGTMNKYSINSLLISRTKNNEPFIDLRRKEFEKYCKYVAMKQVVTDHPKKVRKILV</sequence>
<dbReference type="SUPFAM" id="SSF46785">
    <property type="entry name" value="Winged helix' DNA-binding domain"/>
    <property type="match status" value="1"/>
</dbReference>
<keyword evidence="4 5" id="KW-0804">Transcription</keyword>
<dbReference type="Pfam" id="PF02319">
    <property type="entry name" value="WHD_E2F_TDP"/>
    <property type="match status" value="1"/>
</dbReference>
<keyword evidence="2 5" id="KW-0805">Transcription regulation</keyword>
<evidence type="ECO:0000256" key="3">
    <source>
        <dbReference type="ARBA" id="ARBA00023125"/>
    </source>
</evidence>
<dbReference type="PANTHER" id="PTHR12081:SF18">
    <property type="entry name" value="TRANSCRIPTION FACTOR E2F2-RELATED"/>
    <property type="match status" value="1"/>
</dbReference>
<accession>A2DCU7</accession>
<dbReference type="InterPro" id="IPR015633">
    <property type="entry name" value="E2F"/>
</dbReference>
<keyword evidence="8" id="KW-1185">Reference proteome</keyword>
<keyword evidence="3 5" id="KW-0238">DNA-binding</keyword>
<dbReference type="GO" id="GO:0000978">
    <property type="term" value="F:RNA polymerase II cis-regulatory region sequence-specific DNA binding"/>
    <property type="evidence" value="ECO:0000318"/>
    <property type="project" value="GO_Central"/>
</dbReference>
<dbReference type="PANTHER" id="PTHR12081">
    <property type="entry name" value="TRANSCRIPTION FACTOR E2F"/>
    <property type="match status" value="1"/>
</dbReference>
<evidence type="ECO:0000313" key="7">
    <source>
        <dbReference type="EMBL" id="EAY21721.1"/>
    </source>
</evidence>
<gene>
    <name evidence="7" type="ORF">TVAG_237470</name>
</gene>
<evidence type="ECO:0000259" key="6">
    <source>
        <dbReference type="SMART" id="SM01372"/>
    </source>
</evidence>
<dbReference type="FunFam" id="1.10.10.10:FF:000517">
    <property type="entry name" value="Uncharacterized protein"/>
    <property type="match status" value="1"/>
</dbReference>
<dbReference type="GO" id="GO:0006357">
    <property type="term" value="P:regulation of transcription by RNA polymerase II"/>
    <property type="evidence" value="ECO:0000318"/>
    <property type="project" value="GO_Central"/>
</dbReference>
<dbReference type="InterPro" id="IPR036388">
    <property type="entry name" value="WH-like_DNA-bd_sf"/>
</dbReference>
<evidence type="ECO:0000313" key="8">
    <source>
        <dbReference type="Proteomes" id="UP000001542"/>
    </source>
</evidence>
<dbReference type="VEuPathDB" id="TrichDB:TVAGG3_0796900"/>
<dbReference type="EMBL" id="DS113188">
    <property type="protein sequence ID" value="EAY21721.1"/>
    <property type="molecule type" value="Genomic_DNA"/>
</dbReference>
<evidence type="ECO:0000256" key="5">
    <source>
        <dbReference type="RuleBase" id="RU003796"/>
    </source>
</evidence>
<evidence type="ECO:0000256" key="1">
    <source>
        <dbReference type="ARBA" id="ARBA00010940"/>
    </source>
</evidence>
<comment type="subcellular location">
    <subcellularLocation>
        <location evidence="5">Nucleus</location>
    </subcellularLocation>
</comment>
<comment type="similarity">
    <text evidence="1 5">Belongs to the E2F/DP family.</text>
</comment>
<evidence type="ECO:0000256" key="4">
    <source>
        <dbReference type="ARBA" id="ARBA00023163"/>
    </source>
</evidence>
<dbReference type="InParanoid" id="A2DCU7"/>
<dbReference type="Proteomes" id="UP000001542">
    <property type="component" value="Unassembled WGS sequence"/>
</dbReference>
<organism evidence="7 8">
    <name type="scientific">Trichomonas vaginalis (strain ATCC PRA-98 / G3)</name>
    <dbReference type="NCBI Taxonomy" id="412133"/>
    <lineage>
        <taxon>Eukaryota</taxon>
        <taxon>Metamonada</taxon>
        <taxon>Parabasalia</taxon>
        <taxon>Trichomonadida</taxon>
        <taxon>Trichomonadidae</taxon>
        <taxon>Trichomonas</taxon>
    </lineage>
</organism>
<dbReference type="VEuPathDB" id="TrichDB:TVAG_237470"/>
<reference evidence="7" key="1">
    <citation type="submission" date="2006-10" db="EMBL/GenBank/DDBJ databases">
        <authorList>
            <person name="Amadeo P."/>
            <person name="Zhao Q."/>
            <person name="Wortman J."/>
            <person name="Fraser-Liggett C."/>
            <person name="Carlton J."/>
        </authorList>
    </citation>
    <scope>NUCLEOTIDE SEQUENCE</scope>
    <source>
        <strain evidence="7">G3</strain>
    </source>
</reference>
<dbReference type="RefSeq" id="XP_001582707.1">
    <property type="nucleotide sequence ID" value="XM_001582657.1"/>
</dbReference>
<reference evidence="7" key="2">
    <citation type="journal article" date="2007" name="Science">
        <title>Draft genome sequence of the sexually transmitted pathogen Trichomonas vaginalis.</title>
        <authorList>
            <person name="Carlton J.M."/>
            <person name="Hirt R.P."/>
            <person name="Silva J.C."/>
            <person name="Delcher A.L."/>
            <person name="Schatz M."/>
            <person name="Zhao Q."/>
            <person name="Wortman J.R."/>
            <person name="Bidwell S.L."/>
            <person name="Alsmark U.C.M."/>
            <person name="Besteiro S."/>
            <person name="Sicheritz-Ponten T."/>
            <person name="Noel C.J."/>
            <person name="Dacks J.B."/>
            <person name="Foster P.G."/>
            <person name="Simillion C."/>
            <person name="Van de Peer Y."/>
            <person name="Miranda-Saavedra D."/>
            <person name="Barton G.J."/>
            <person name="Westrop G.D."/>
            <person name="Mueller S."/>
            <person name="Dessi D."/>
            <person name="Fiori P.L."/>
            <person name="Ren Q."/>
            <person name="Paulsen I."/>
            <person name="Zhang H."/>
            <person name="Bastida-Corcuera F.D."/>
            <person name="Simoes-Barbosa A."/>
            <person name="Brown M.T."/>
            <person name="Hayes R.D."/>
            <person name="Mukherjee M."/>
            <person name="Okumura C.Y."/>
            <person name="Schneider R."/>
            <person name="Smith A.J."/>
            <person name="Vanacova S."/>
            <person name="Villalvazo M."/>
            <person name="Haas B.J."/>
            <person name="Pertea M."/>
            <person name="Feldblyum T.V."/>
            <person name="Utterback T.R."/>
            <person name="Shu C.L."/>
            <person name="Osoegawa K."/>
            <person name="de Jong P.J."/>
            <person name="Hrdy I."/>
            <person name="Horvathova L."/>
            <person name="Zubacova Z."/>
            <person name="Dolezal P."/>
            <person name="Malik S.B."/>
            <person name="Logsdon J.M. Jr."/>
            <person name="Henze K."/>
            <person name="Gupta A."/>
            <person name="Wang C.C."/>
            <person name="Dunne R.L."/>
            <person name="Upcroft J.A."/>
            <person name="Upcroft P."/>
            <person name="White O."/>
            <person name="Salzberg S.L."/>
            <person name="Tang P."/>
            <person name="Chiu C.-H."/>
            <person name="Lee Y.-S."/>
            <person name="Embley T.M."/>
            <person name="Coombs G.H."/>
            <person name="Mottram J.C."/>
            <person name="Tachezy J."/>
            <person name="Fraser-Liggett C.M."/>
            <person name="Johnson P.J."/>
        </authorList>
    </citation>
    <scope>NUCLEOTIDE SEQUENCE [LARGE SCALE GENOMIC DNA]</scope>
    <source>
        <strain evidence="7">G3</strain>
    </source>
</reference>
<keyword evidence="5" id="KW-0539">Nucleus</keyword>
<dbReference type="GO" id="GO:0090575">
    <property type="term" value="C:RNA polymerase II transcription regulator complex"/>
    <property type="evidence" value="ECO:0000318"/>
    <property type="project" value="GO_Central"/>
</dbReference>